<gene>
    <name evidence="2" type="ORF">Mgra_00005933</name>
</gene>
<dbReference type="AlphaFoldDB" id="A0A8S9ZMN9"/>
<proteinExistence type="predicted"/>
<evidence type="ECO:0000313" key="3">
    <source>
        <dbReference type="Proteomes" id="UP000605970"/>
    </source>
</evidence>
<evidence type="ECO:0000313" key="2">
    <source>
        <dbReference type="EMBL" id="KAF7634684.1"/>
    </source>
</evidence>
<feature type="coiled-coil region" evidence="1">
    <location>
        <begin position="145"/>
        <end position="179"/>
    </location>
</feature>
<accession>A0A8S9ZMN9</accession>
<feature type="coiled-coil region" evidence="1">
    <location>
        <begin position="206"/>
        <end position="327"/>
    </location>
</feature>
<dbReference type="Proteomes" id="UP000605970">
    <property type="component" value="Unassembled WGS sequence"/>
</dbReference>
<dbReference type="OrthoDB" id="425925at2759"/>
<keyword evidence="1" id="KW-0175">Coiled coil</keyword>
<evidence type="ECO:0000256" key="1">
    <source>
        <dbReference type="SAM" id="Coils"/>
    </source>
</evidence>
<name>A0A8S9ZMN9_9BILA</name>
<organism evidence="2 3">
    <name type="scientific">Meloidogyne graminicola</name>
    <dbReference type="NCBI Taxonomy" id="189291"/>
    <lineage>
        <taxon>Eukaryota</taxon>
        <taxon>Metazoa</taxon>
        <taxon>Ecdysozoa</taxon>
        <taxon>Nematoda</taxon>
        <taxon>Chromadorea</taxon>
        <taxon>Rhabditida</taxon>
        <taxon>Tylenchina</taxon>
        <taxon>Tylenchomorpha</taxon>
        <taxon>Tylenchoidea</taxon>
        <taxon>Meloidogynidae</taxon>
        <taxon>Meloidogyninae</taxon>
        <taxon>Meloidogyne</taxon>
    </lineage>
</organism>
<reference evidence="2" key="1">
    <citation type="journal article" date="2020" name="Ecol. Evol.">
        <title>Genome structure and content of the rice root-knot nematode (Meloidogyne graminicola).</title>
        <authorList>
            <person name="Phan N.T."/>
            <person name="Danchin E.G.J."/>
            <person name="Klopp C."/>
            <person name="Perfus-Barbeoch L."/>
            <person name="Kozlowski D.K."/>
            <person name="Koutsovoulos G.D."/>
            <person name="Lopez-Roques C."/>
            <person name="Bouchez O."/>
            <person name="Zahm M."/>
            <person name="Besnard G."/>
            <person name="Bellafiore S."/>
        </authorList>
    </citation>
    <scope>NUCLEOTIDE SEQUENCE</scope>
    <source>
        <strain evidence="2">VN-18</strain>
    </source>
</reference>
<keyword evidence="3" id="KW-1185">Reference proteome</keyword>
<feature type="coiled-coil region" evidence="1">
    <location>
        <begin position="7"/>
        <end position="59"/>
    </location>
</feature>
<comment type="caution">
    <text evidence="2">The sequence shown here is derived from an EMBL/GenBank/DDBJ whole genome shotgun (WGS) entry which is preliminary data.</text>
</comment>
<dbReference type="EMBL" id="JABEBT010000053">
    <property type="protein sequence ID" value="KAF7634684.1"/>
    <property type="molecule type" value="Genomic_DNA"/>
</dbReference>
<protein>
    <submittedName>
        <fullName evidence="2">GRIP domain-containing protein</fullName>
    </submittedName>
</protein>
<sequence>MDVKLLLNKSEDKLSKLEEKMVKMEEEHFNEIEQIKQEKNVLLHQIEELNEENKRNDEKLLLIGSEEFKPSSDSETSNNADWEKMGKEEIEGVVSSSTTTTTTSEIKEGSKSDIKYLRKRKIEINEQSIQTDDQLFSSSFNLSENIELKEEITILLNKIDKLEEQLLIEEMNKRKLLLEKEEIFEKFFNKENELIKLKDEFNLIIEEEKKENFKKILEENETFKNKFCEEMDKLRLENDEKFKKTVEEEENQKLSLINENIQLKSLLENKHFECQKYYSKLEEFSQNCQNLNQKLQATNLEAKNGKIVKLESELTRLKEHLLGIEEISSKVVI</sequence>